<evidence type="ECO:0000256" key="7">
    <source>
        <dbReference type="ARBA" id="ARBA00022642"/>
    </source>
</evidence>
<gene>
    <name evidence="14" type="ORF">CHC_T00000718001</name>
</gene>
<dbReference type="InterPro" id="IPR013785">
    <property type="entry name" value="Aldolase_TIM"/>
</dbReference>
<proteinExistence type="inferred from homology"/>
<evidence type="ECO:0000313" key="14">
    <source>
        <dbReference type="EMBL" id="CDF40351.1"/>
    </source>
</evidence>
<name>R7QS58_CHOCR</name>
<evidence type="ECO:0000256" key="5">
    <source>
        <dbReference type="ARBA" id="ARBA00011944"/>
    </source>
</evidence>
<dbReference type="Proteomes" id="UP000012073">
    <property type="component" value="Unassembled WGS sequence"/>
</dbReference>
<dbReference type="PANTHER" id="PTHR32179">
    <property type="entry name" value="NICOTINATE-NUCLEOTIDE PYROPHOSPHORYLASE [CARBOXYLATING]"/>
    <property type="match status" value="1"/>
</dbReference>
<dbReference type="Pfam" id="PF01729">
    <property type="entry name" value="QRPTase_C"/>
    <property type="match status" value="1"/>
</dbReference>
<dbReference type="FunFam" id="3.20.20.70:FF:000090">
    <property type="entry name" value="Nicotinate-nucleotide pyrophosphorylase [carboxylating]"/>
    <property type="match status" value="1"/>
</dbReference>
<dbReference type="Gene3D" id="3.90.1170.20">
    <property type="entry name" value="Quinolinate phosphoribosyl transferase, N-terminal domain"/>
    <property type="match status" value="1"/>
</dbReference>
<dbReference type="PANTHER" id="PTHR32179:SF3">
    <property type="entry name" value="NICOTINATE-NUCLEOTIDE PYROPHOSPHORYLASE [CARBOXYLATING]"/>
    <property type="match status" value="1"/>
</dbReference>
<dbReference type="SUPFAM" id="SSF51690">
    <property type="entry name" value="Nicotinate/Quinolinate PRTase C-terminal domain-like"/>
    <property type="match status" value="1"/>
</dbReference>
<dbReference type="GO" id="GO:0004514">
    <property type="term" value="F:nicotinate-nucleotide diphosphorylase (carboxylating) activity"/>
    <property type="evidence" value="ECO:0007669"/>
    <property type="project" value="UniProtKB-EC"/>
</dbReference>
<comment type="function">
    <text evidence="1">Involved in the catabolism of quinolinic acid (QA).</text>
</comment>
<evidence type="ECO:0000256" key="2">
    <source>
        <dbReference type="ARBA" id="ARBA00004893"/>
    </source>
</evidence>
<comment type="catalytic activity">
    <reaction evidence="11">
        <text>nicotinate beta-D-ribonucleotide + CO2 + diphosphate = quinolinate + 5-phospho-alpha-D-ribose 1-diphosphate + 2 H(+)</text>
        <dbReference type="Rhea" id="RHEA:12733"/>
        <dbReference type="ChEBI" id="CHEBI:15378"/>
        <dbReference type="ChEBI" id="CHEBI:16526"/>
        <dbReference type="ChEBI" id="CHEBI:29959"/>
        <dbReference type="ChEBI" id="CHEBI:33019"/>
        <dbReference type="ChEBI" id="CHEBI:57502"/>
        <dbReference type="ChEBI" id="CHEBI:58017"/>
        <dbReference type="EC" id="2.4.2.19"/>
    </reaction>
</comment>
<evidence type="ECO:0000256" key="4">
    <source>
        <dbReference type="ARBA" id="ARBA00011218"/>
    </source>
</evidence>
<dbReference type="AlphaFoldDB" id="R7QS58"/>
<keyword evidence="8" id="KW-0328">Glycosyltransferase</keyword>
<evidence type="ECO:0000256" key="1">
    <source>
        <dbReference type="ARBA" id="ARBA00003237"/>
    </source>
</evidence>
<evidence type="ECO:0000313" key="15">
    <source>
        <dbReference type="Proteomes" id="UP000012073"/>
    </source>
</evidence>
<dbReference type="GO" id="GO:0009435">
    <property type="term" value="P:NAD+ biosynthetic process"/>
    <property type="evidence" value="ECO:0007669"/>
    <property type="project" value="UniProtKB-UniPathway"/>
</dbReference>
<dbReference type="GeneID" id="17318362"/>
<dbReference type="RefSeq" id="XP_005710645.1">
    <property type="nucleotide sequence ID" value="XM_005710588.1"/>
</dbReference>
<dbReference type="InterPro" id="IPR004393">
    <property type="entry name" value="NadC"/>
</dbReference>
<dbReference type="GO" id="GO:0034213">
    <property type="term" value="P:quinolinate catabolic process"/>
    <property type="evidence" value="ECO:0007669"/>
    <property type="project" value="TreeGrafter"/>
</dbReference>
<keyword evidence="9" id="KW-0808">Transferase</keyword>
<sequence length="410" mass="43471">MRVVVALQLPKGSLTEEACDEMVRKVHGPVDEVCGILMQASLDAVIPKTVNLRPSLVTNSLCRDHVRERERTGDLPLPPSPPFFPTPHHIIHVELASIHKPKQMSSDDAAGGDLPHYEGLLPPSKLRALASSWLLEDAPSFDGGGFVVGDVTTTADIFLKSGAVLAGRAFVDAVFRELDCTVTWASWAVDGAELDAGAGSERRLLLGSVRGAARKVLLGERVALNALAECCAVATAARAAARQKRAAGWGGRVAGTRKTTPGFRLVQKFGMAAGGMDTHRMDLSGMVMLKDNHVRVAGGVGGAVRKARAVVGFSVKIDVECARVEEAFEAAAAGADVVMLDNFGAERFCEAARAVKEKFPAVLVEGSGGITMETLKGYMVEEADVVSFSINRYVKAVDVSMKVRAVGAEK</sequence>
<evidence type="ECO:0000256" key="8">
    <source>
        <dbReference type="ARBA" id="ARBA00022676"/>
    </source>
</evidence>
<evidence type="ECO:0000259" key="13">
    <source>
        <dbReference type="Pfam" id="PF02749"/>
    </source>
</evidence>
<accession>R7QS58</accession>
<dbReference type="InterPro" id="IPR027277">
    <property type="entry name" value="NadC/ModD"/>
</dbReference>
<keyword evidence="7" id="KW-0662">Pyridine nucleotide biosynthesis</keyword>
<comment type="similarity">
    <text evidence="3">Belongs to the NadC/ModD family.</text>
</comment>
<dbReference type="EC" id="2.4.2.19" evidence="5"/>
<evidence type="ECO:0000259" key="12">
    <source>
        <dbReference type="Pfam" id="PF01729"/>
    </source>
</evidence>
<dbReference type="GO" id="GO:0005737">
    <property type="term" value="C:cytoplasm"/>
    <property type="evidence" value="ECO:0007669"/>
    <property type="project" value="TreeGrafter"/>
</dbReference>
<evidence type="ECO:0000256" key="11">
    <source>
        <dbReference type="ARBA" id="ARBA00047445"/>
    </source>
</evidence>
<comment type="subunit">
    <text evidence="4">Hexamer formed by 3 homodimers.</text>
</comment>
<dbReference type="KEGG" id="ccp:CHC_T00000718001"/>
<dbReference type="UniPathway" id="UPA00253">
    <property type="reaction ID" value="UER00331"/>
</dbReference>
<dbReference type="Gramene" id="CDF40351">
    <property type="protein sequence ID" value="CDF40351"/>
    <property type="gene ID" value="CHC_T00000718001"/>
</dbReference>
<protein>
    <recommendedName>
        <fullName evidence="6">Nicotinate-nucleotide pyrophosphorylase [carboxylating]</fullName>
        <ecNumber evidence="5">2.4.2.19</ecNumber>
    </recommendedName>
    <alternativeName>
        <fullName evidence="10">Quinolinate phosphoribosyltransferase [decarboxylating]</fullName>
    </alternativeName>
</protein>
<evidence type="ECO:0000256" key="6">
    <source>
        <dbReference type="ARBA" id="ARBA00020990"/>
    </source>
</evidence>
<dbReference type="STRING" id="2769.R7QS58"/>
<feature type="domain" description="Quinolinate phosphoribosyl transferase N-terminal" evidence="13">
    <location>
        <begin position="149"/>
        <end position="231"/>
    </location>
</feature>
<dbReference type="InterPro" id="IPR037128">
    <property type="entry name" value="Quinolinate_PRibosylTase_N_sf"/>
</dbReference>
<evidence type="ECO:0000256" key="10">
    <source>
        <dbReference type="ARBA" id="ARBA00033102"/>
    </source>
</evidence>
<dbReference type="EMBL" id="HG002158">
    <property type="protein sequence ID" value="CDF40351.1"/>
    <property type="molecule type" value="Genomic_DNA"/>
</dbReference>
<feature type="domain" description="Quinolinate phosphoribosyl transferase C-terminal" evidence="12">
    <location>
        <begin position="233"/>
        <end position="402"/>
    </location>
</feature>
<dbReference type="InterPro" id="IPR022412">
    <property type="entry name" value="Quinolinate_PRibosylTrfase_N"/>
</dbReference>
<dbReference type="Pfam" id="PF02749">
    <property type="entry name" value="QRPTase_N"/>
    <property type="match status" value="1"/>
</dbReference>
<dbReference type="PhylomeDB" id="R7QS58"/>
<dbReference type="InterPro" id="IPR002638">
    <property type="entry name" value="Quinolinate_PRibosylTrfase_C"/>
</dbReference>
<reference evidence="15" key="1">
    <citation type="journal article" date="2013" name="Proc. Natl. Acad. Sci. U.S.A.">
        <title>Genome structure and metabolic features in the red seaweed Chondrus crispus shed light on evolution of the Archaeplastida.</title>
        <authorList>
            <person name="Collen J."/>
            <person name="Porcel B."/>
            <person name="Carre W."/>
            <person name="Ball S.G."/>
            <person name="Chaparro C."/>
            <person name="Tonon T."/>
            <person name="Barbeyron T."/>
            <person name="Michel G."/>
            <person name="Noel B."/>
            <person name="Valentin K."/>
            <person name="Elias M."/>
            <person name="Artiguenave F."/>
            <person name="Arun A."/>
            <person name="Aury J.M."/>
            <person name="Barbosa-Neto J.F."/>
            <person name="Bothwell J.H."/>
            <person name="Bouget F.Y."/>
            <person name="Brillet L."/>
            <person name="Cabello-Hurtado F."/>
            <person name="Capella-Gutierrez S."/>
            <person name="Charrier B."/>
            <person name="Cladiere L."/>
            <person name="Cock J.M."/>
            <person name="Coelho S.M."/>
            <person name="Colleoni C."/>
            <person name="Czjzek M."/>
            <person name="Da Silva C."/>
            <person name="Delage L."/>
            <person name="Denoeud F."/>
            <person name="Deschamps P."/>
            <person name="Dittami S.M."/>
            <person name="Gabaldon T."/>
            <person name="Gachon C.M."/>
            <person name="Groisillier A."/>
            <person name="Herve C."/>
            <person name="Jabbari K."/>
            <person name="Katinka M."/>
            <person name="Kloareg B."/>
            <person name="Kowalczyk N."/>
            <person name="Labadie K."/>
            <person name="Leblanc C."/>
            <person name="Lopez P.J."/>
            <person name="McLachlan D.H."/>
            <person name="Meslet-Cladiere L."/>
            <person name="Moustafa A."/>
            <person name="Nehr Z."/>
            <person name="Nyvall Collen P."/>
            <person name="Panaud O."/>
            <person name="Partensky F."/>
            <person name="Poulain J."/>
            <person name="Rensing S.A."/>
            <person name="Rousvoal S."/>
            <person name="Samson G."/>
            <person name="Symeonidi A."/>
            <person name="Weissenbach J."/>
            <person name="Zambounis A."/>
            <person name="Wincker P."/>
            <person name="Boyen C."/>
        </authorList>
    </citation>
    <scope>NUCLEOTIDE SEQUENCE [LARGE SCALE GENOMIC DNA]</scope>
    <source>
        <strain evidence="15">cv. Stackhouse</strain>
    </source>
</reference>
<dbReference type="Gene3D" id="3.20.20.70">
    <property type="entry name" value="Aldolase class I"/>
    <property type="match status" value="1"/>
</dbReference>
<comment type="pathway">
    <text evidence="2">Cofactor biosynthesis; NAD(+) biosynthesis; nicotinate D-ribonucleotide from quinolinate: step 1/1.</text>
</comment>
<dbReference type="OrthoDB" id="10067394at2759"/>
<organism evidence="14 15">
    <name type="scientific">Chondrus crispus</name>
    <name type="common">Carrageen Irish moss</name>
    <name type="synonym">Polymorpha crispa</name>
    <dbReference type="NCBI Taxonomy" id="2769"/>
    <lineage>
        <taxon>Eukaryota</taxon>
        <taxon>Rhodophyta</taxon>
        <taxon>Florideophyceae</taxon>
        <taxon>Rhodymeniophycidae</taxon>
        <taxon>Gigartinales</taxon>
        <taxon>Gigartinaceae</taxon>
        <taxon>Chondrus</taxon>
    </lineage>
</organism>
<dbReference type="NCBIfam" id="TIGR00078">
    <property type="entry name" value="nadC"/>
    <property type="match status" value="1"/>
</dbReference>
<dbReference type="InterPro" id="IPR036068">
    <property type="entry name" value="Nicotinate_pribotase-like_C"/>
</dbReference>
<evidence type="ECO:0000256" key="3">
    <source>
        <dbReference type="ARBA" id="ARBA00009400"/>
    </source>
</evidence>
<evidence type="ECO:0000256" key="9">
    <source>
        <dbReference type="ARBA" id="ARBA00022679"/>
    </source>
</evidence>
<keyword evidence="15" id="KW-1185">Reference proteome</keyword>
<dbReference type="SUPFAM" id="SSF54675">
    <property type="entry name" value="Nicotinate/Quinolinate PRTase N-terminal domain-like"/>
    <property type="match status" value="1"/>
</dbReference>